<dbReference type="PANTHER" id="PTHR30204:SF58">
    <property type="entry name" value="HTH-TYPE TRANSCRIPTIONAL REGULATOR YFMP"/>
    <property type="match status" value="1"/>
</dbReference>
<dbReference type="PATRIC" id="fig|342002.3.peg.1591"/>
<dbReference type="Gene3D" id="1.10.1660.10">
    <property type="match status" value="1"/>
</dbReference>
<dbReference type="OrthoDB" id="5345718at2"/>
<organism evidence="3 4">
    <name type="scientific">Mycolicibacter arupensis</name>
    <dbReference type="NCBI Taxonomy" id="342002"/>
    <lineage>
        <taxon>Bacteria</taxon>
        <taxon>Bacillati</taxon>
        <taxon>Actinomycetota</taxon>
        <taxon>Actinomycetes</taxon>
        <taxon>Mycobacteriales</taxon>
        <taxon>Mycobacteriaceae</taxon>
        <taxon>Mycolicibacter</taxon>
    </lineage>
</organism>
<evidence type="ECO:0000256" key="1">
    <source>
        <dbReference type="ARBA" id="ARBA00023125"/>
    </source>
</evidence>
<keyword evidence="1" id="KW-0238">DNA-binding</keyword>
<dbReference type="STRING" id="342002.BST15_01115"/>
<dbReference type="SMART" id="SM00422">
    <property type="entry name" value="HTH_MERR"/>
    <property type="match status" value="1"/>
</dbReference>
<protein>
    <submittedName>
        <fullName evidence="3">MerR family transcriptional regulator</fullName>
    </submittedName>
</protein>
<dbReference type="InterPro" id="IPR047057">
    <property type="entry name" value="MerR_fam"/>
</dbReference>
<dbReference type="InterPro" id="IPR000551">
    <property type="entry name" value="MerR-type_HTH_dom"/>
</dbReference>
<name>A0A0F5MZV4_9MYCO</name>
<dbReference type="Gene3D" id="1.20.5.170">
    <property type="match status" value="1"/>
</dbReference>
<evidence type="ECO:0000313" key="3">
    <source>
        <dbReference type="EMBL" id="KKC00155.1"/>
    </source>
</evidence>
<dbReference type="PANTHER" id="PTHR30204">
    <property type="entry name" value="REDOX-CYCLING DRUG-SENSING TRANSCRIPTIONAL ACTIVATOR SOXR"/>
    <property type="match status" value="1"/>
</dbReference>
<evidence type="ECO:0000259" key="2">
    <source>
        <dbReference type="PROSITE" id="PS50937"/>
    </source>
</evidence>
<reference evidence="4" key="1">
    <citation type="submission" date="2015-04" db="EMBL/GenBank/DDBJ databases">
        <title>Genome sequence of Mycobacterium arupense GUC1.</title>
        <authorList>
            <person name="Greninger A.L."/>
            <person name="Cunningham G."/>
            <person name="Chiu C.Y."/>
            <person name="Miller S."/>
        </authorList>
    </citation>
    <scope>NUCLEOTIDE SEQUENCE [LARGE SCALE GENOMIC DNA]</scope>
    <source>
        <strain evidence="4">GUC1</strain>
    </source>
</reference>
<dbReference type="Pfam" id="PF13411">
    <property type="entry name" value="MerR_1"/>
    <property type="match status" value="1"/>
</dbReference>
<comment type="caution">
    <text evidence="3">The sequence shown here is derived from an EMBL/GenBank/DDBJ whole genome shotgun (WGS) entry which is preliminary data.</text>
</comment>
<evidence type="ECO:0000313" key="4">
    <source>
        <dbReference type="Proteomes" id="UP000034416"/>
    </source>
</evidence>
<dbReference type="InterPro" id="IPR009061">
    <property type="entry name" value="DNA-bd_dom_put_sf"/>
</dbReference>
<dbReference type="EMBL" id="LASW01000017">
    <property type="protein sequence ID" value="KKC00155.1"/>
    <property type="molecule type" value="Genomic_DNA"/>
</dbReference>
<sequence length="137" mass="14580">MSEGGAQVAPDSNTRSGLGVYGISVAAELSGVGQQTLRLYESRGLLTPARTPGGTRRYSDDDIARLRRITELVGIGINVAGIGQILGLEADNARLVSDNTRLQSDNSRLRSDNSQLKTDYALLADARKASGRPRPRG</sequence>
<dbReference type="GO" id="GO:0003677">
    <property type="term" value="F:DNA binding"/>
    <property type="evidence" value="ECO:0007669"/>
    <property type="project" value="UniProtKB-KW"/>
</dbReference>
<accession>A0A0F5MZV4</accession>
<feature type="domain" description="HTH merR-type" evidence="2">
    <location>
        <begin position="20"/>
        <end position="88"/>
    </location>
</feature>
<dbReference type="GO" id="GO:0003700">
    <property type="term" value="F:DNA-binding transcription factor activity"/>
    <property type="evidence" value="ECO:0007669"/>
    <property type="project" value="InterPro"/>
</dbReference>
<dbReference type="PRINTS" id="PR00040">
    <property type="entry name" value="HTHMERR"/>
</dbReference>
<dbReference type="SUPFAM" id="SSF46955">
    <property type="entry name" value="Putative DNA-binding domain"/>
    <property type="match status" value="1"/>
</dbReference>
<dbReference type="Proteomes" id="UP000034416">
    <property type="component" value="Unassembled WGS sequence"/>
</dbReference>
<dbReference type="RefSeq" id="WP_046188714.1">
    <property type="nucleotide sequence ID" value="NZ_JACKUJ010000043.1"/>
</dbReference>
<dbReference type="PROSITE" id="PS50937">
    <property type="entry name" value="HTH_MERR_2"/>
    <property type="match status" value="1"/>
</dbReference>
<proteinExistence type="predicted"/>
<gene>
    <name evidence="3" type="ORF">WR43_06235</name>
</gene>
<dbReference type="AlphaFoldDB" id="A0A0F5MZV4"/>